<dbReference type="InterPro" id="IPR001088">
    <property type="entry name" value="Glyco_hydro_4"/>
</dbReference>
<sequence length="465" mass="52012">MSRNALKLVTIGGGSSYTPELIEGYIKRQAQLPIKEIWLVDVEAGLEKLNIVGAMAKRMVKTAGLDWEVHLTLDRRTALKDADFVSTQFRVGLLPARIKDERIPNYYGMIGQETNGAGGIFKAFRTVPVILDIVKDMQELCPDAWLINFTNPSGMITEAIKTYGHWDKVIGLCNVPVMAMSSEPELIHKTLDELTYKFAGLDHFHWHRVWDNTGQEVTMQIVDKLFGDEDAGLPTNIFDVPFFKDQLENMRMIPCGYHRYYYRQEEMLAHGLAEYRDNATRAQQVTKIETELFELYKDPNLDYKPKQLAERGGAHYSDAACEAMASIYQDKKTHMVVSTLNQGAVPDLPSDHVFEVSAQIGAAGAVPMAFGHFQPAERGWLQLMKNMELVIVEAAATGNYGLALQAFTMNPLIPAGATAKRVLDEMLVAHRNYLPQFTDKITELLAAGVTVQDKVAAELTELVPV</sequence>
<dbReference type="PANTHER" id="PTHR32092">
    <property type="entry name" value="6-PHOSPHO-BETA-GLUCOSIDASE-RELATED"/>
    <property type="match status" value="1"/>
</dbReference>
<keyword evidence="4 7" id="KW-0520">NAD</keyword>
<dbReference type="SUPFAM" id="SSF51735">
    <property type="entry name" value="NAD(P)-binding Rossmann-fold domains"/>
    <property type="match status" value="1"/>
</dbReference>
<dbReference type="Gene3D" id="3.90.110.10">
    <property type="entry name" value="Lactate dehydrogenase/glycoside hydrolase, family 4, C-terminal"/>
    <property type="match status" value="1"/>
</dbReference>
<evidence type="ECO:0000259" key="8">
    <source>
        <dbReference type="Pfam" id="PF11975"/>
    </source>
</evidence>
<evidence type="ECO:0000256" key="6">
    <source>
        <dbReference type="ARBA" id="ARBA00023295"/>
    </source>
</evidence>
<accession>A0ABW1UID5</accession>
<reference evidence="10" key="1">
    <citation type="journal article" date="2019" name="Int. J. Syst. Evol. Microbiol.">
        <title>The Global Catalogue of Microorganisms (GCM) 10K type strain sequencing project: providing services to taxonomists for standard genome sequencing and annotation.</title>
        <authorList>
            <consortium name="The Broad Institute Genomics Platform"/>
            <consortium name="The Broad Institute Genome Sequencing Center for Infectious Disease"/>
            <person name="Wu L."/>
            <person name="Ma J."/>
        </authorList>
    </citation>
    <scope>NUCLEOTIDE SEQUENCE [LARGE SCALE GENOMIC DNA]</scope>
    <source>
        <strain evidence="10">CCM 8934</strain>
    </source>
</reference>
<dbReference type="EC" id="3.2.1.86" evidence="9"/>
<dbReference type="Pfam" id="PF02056">
    <property type="entry name" value="Glyco_hydro_4"/>
    <property type="match status" value="1"/>
</dbReference>
<evidence type="ECO:0000313" key="9">
    <source>
        <dbReference type="EMBL" id="MFC6295855.1"/>
    </source>
</evidence>
<dbReference type="RefSeq" id="WP_137607732.1">
    <property type="nucleotide sequence ID" value="NZ_BJDH01000006.1"/>
</dbReference>
<dbReference type="InterPro" id="IPR019802">
    <property type="entry name" value="GlycHydrolase_4_CS"/>
</dbReference>
<comment type="cofactor">
    <cofactor evidence="7">
        <name>NAD(+)</name>
        <dbReference type="ChEBI" id="CHEBI:57540"/>
    </cofactor>
    <text evidence="7">Binds 1 NAD(+) per subunit.</text>
</comment>
<dbReference type="PROSITE" id="PS01324">
    <property type="entry name" value="GLYCOSYL_HYDROL_F4"/>
    <property type="match status" value="1"/>
</dbReference>
<dbReference type="CDD" id="cd05296">
    <property type="entry name" value="GH4_P_beta_glucosidase"/>
    <property type="match status" value="1"/>
</dbReference>
<dbReference type="Proteomes" id="UP001596227">
    <property type="component" value="Unassembled WGS sequence"/>
</dbReference>
<gene>
    <name evidence="9" type="ORF">ACFQH1_11645</name>
</gene>
<organism evidence="9 10">
    <name type="scientific">Lactiplantibacillus daoliensis</name>
    <dbReference type="NCBI Taxonomy" id="2559916"/>
    <lineage>
        <taxon>Bacteria</taxon>
        <taxon>Bacillati</taxon>
        <taxon>Bacillota</taxon>
        <taxon>Bacilli</taxon>
        <taxon>Lactobacillales</taxon>
        <taxon>Lactobacillaceae</taxon>
        <taxon>Lactiplantibacillus</taxon>
    </lineage>
</organism>
<feature type="domain" description="Glycosyl hydrolase family 4 C-terminal" evidence="8">
    <location>
        <begin position="198"/>
        <end position="413"/>
    </location>
</feature>
<comment type="caution">
    <text evidence="9">The sequence shown here is derived from an EMBL/GenBank/DDBJ whole genome shotgun (WGS) entry which is preliminary data.</text>
</comment>
<evidence type="ECO:0000256" key="4">
    <source>
        <dbReference type="ARBA" id="ARBA00023027"/>
    </source>
</evidence>
<dbReference type="EMBL" id="JBHSSB010000031">
    <property type="protein sequence ID" value="MFC6295855.1"/>
    <property type="molecule type" value="Genomic_DNA"/>
</dbReference>
<evidence type="ECO:0000256" key="5">
    <source>
        <dbReference type="ARBA" id="ARBA00023211"/>
    </source>
</evidence>
<comment type="similarity">
    <text evidence="1 7">Belongs to the glycosyl hydrolase 4 family.</text>
</comment>
<keyword evidence="5" id="KW-0464">Manganese</keyword>
<name>A0ABW1UID5_9LACO</name>
<keyword evidence="6 7" id="KW-0326">Glycosidase</keyword>
<dbReference type="PANTHER" id="PTHR32092:SF5">
    <property type="entry name" value="6-PHOSPHO-BETA-GLUCOSIDASE"/>
    <property type="match status" value="1"/>
</dbReference>
<dbReference type="PRINTS" id="PR00732">
    <property type="entry name" value="GLHYDRLASE4"/>
</dbReference>
<evidence type="ECO:0000256" key="7">
    <source>
        <dbReference type="RuleBase" id="RU361152"/>
    </source>
</evidence>
<dbReference type="SUPFAM" id="SSF56327">
    <property type="entry name" value="LDH C-terminal domain-like"/>
    <property type="match status" value="1"/>
</dbReference>
<dbReference type="Pfam" id="PF11975">
    <property type="entry name" value="Glyco_hydro_4C"/>
    <property type="match status" value="1"/>
</dbReference>
<dbReference type="InterPro" id="IPR022616">
    <property type="entry name" value="Glyco_hydro_4_C"/>
</dbReference>
<proteinExistence type="inferred from homology"/>
<keyword evidence="10" id="KW-1185">Reference proteome</keyword>
<evidence type="ECO:0000256" key="3">
    <source>
        <dbReference type="ARBA" id="ARBA00022801"/>
    </source>
</evidence>
<dbReference type="Gene3D" id="3.40.50.720">
    <property type="entry name" value="NAD(P)-binding Rossmann-like Domain"/>
    <property type="match status" value="1"/>
</dbReference>
<evidence type="ECO:0000256" key="2">
    <source>
        <dbReference type="ARBA" id="ARBA00022723"/>
    </source>
</evidence>
<keyword evidence="2" id="KW-0479">Metal-binding</keyword>
<evidence type="ECO:0000256" key="1">
    <source>
        <dbReference type="ARBA" id="ARBA00010141"/>
    </source>
</evidence>
<protein>
    <submittedName>
        <fullName evidence="9">6-phospho-beta-glucosidase</fullName>
        <ecNumber evidence="9">3.2.1.86</ecNumber>
    </submittedName>
</protein>
<dbReference type="GO" id="GO:0008706">
    <property type="term" value="F:6-phospho-beta-glucosidase activity"/>
    <property type="evidence" value="ECO:0007669"/>
    <property type="project" value="UniProtKB-EC"/>
</dbReference>
<dbReference type="InterPro" id="IPR036291">
    <property type="entry name" value="NAD(P)-bd_dom_sf"/>
</dbReference>
<dbReference type="InterPro" id="IPR015955">
    <property type="entry name" value="Lactate_DH/Glyco_Ohase_4_C"/>
</dbReference>
<evidence type="ECO:0000313" key="10">
    <source>
        <dbReference type="Proteomes" id="UP001596227"/>
    </source>
</evidence>
<keyword evidence="3 7" id="KW-0378">Hydrolase</keyword>